<dbReference type="GeneID" id="23799866"/>
<dbReference type="eggNOG" id="arCOG03939">
    <property type="taxonomic scope" value="Archaea"/>
</dbReference>
<dbReference type="EMBL" id="AFNT02000010">
    <property type="protein sequence ID" value="ERJ06788.1"/>
    <property type="molecule type" value="Genomic_DNA"/>
</dbReference>
<feature type="region of interest" description="Disordered" evidence="1">
    <location>
        <begin position="94"/>
        <end position="119"/>
    </location>
</feature>
<sequence>MAADSDHKRVHFLSPEDLVERADALAEIMDTDRTDVINEALQEFLDERTDDEDFQQRVAEAYYDDRIDRDLVEALVGAERARTFELLKADLESDPLDVPEPDESVDIYDGETVEVDPTE</sequence>
<evidence type="ECO:0000313" key="4">
    <source>
        <dbReference type="Proteomes" id="UP000003861"/>
    </source>
</evidence>
<evidence type="ECO:0008006" key="6">
    <source>
        <dbReference type="Google" id="ProtNLM"/>
    </source>
</evidence>
<accession>F7PHH1</accession>
<dbReference type="GO" id="GO:0006355">
    <property type="term" value="P:regulation of DNA-templated transcription"/>
    <property type="evidence" value="ECO:0007669"/>
    <property type="project" value="InterPro"/>
</dbReference>
<dbReference type="AlphaFoldDB" id="F7PHH1"/>
<organism evidence="3 4">
    <name type="scientific">Halorhabdus tiamatea SARL4B</name>
    <dbReference type="NCBI Taxonomy" id="1033806"/>
    <lineage>
        <taxon>Archaea</taxon>
        <taxon>Methanobacteriati</taxon>
        <taxon>Methanobacteriota</taxon>
        <taxon>Stenosarchaea group</taxon>
        <taxon>Halobacteria</taxon>
        <taxon>Halobacteriales</taxon>
        <taxon>Haloarculaceae</taxon>
        <taxon>Halorhabdus</taxon>
    </lineage>
</organism>
<reference evidence="2 5" key="3">
    <citation type="journal article" date="2014" name="Environ. Microbiol.">
        <title>Halorhabdus tiamatea: proteogenomics and glycosidase activity measurements identify the first cultivated euryarchaeon from a deep-sea anoxic brine lake as potential polysaccharide degrader.</title>
        <authorList>
            <person name="Werner J."/>
            <person name="Ferrer M."/>
            <person name="Michel G."/>
            <person name="Mann A.J."/>
            <person name="Huang S."/>
            <person name="Juarez S."/>
            <person name="Ciordia S."/>
            <person name="Albar J.P."/>
            <person name="Alcaide M."/>
            <person name="La Cono V."/>
            <person name="Yakimov M.M."/>
            <person name="Antunes A."/>
            <person name="Taborda M."/>
            <person name="Da Costa M.S."/>
            <person name="Amann R.I."/>
            <person name="Gloeckner F.O."/>
            <person name="Golyshina O.V."/>
            <person name="Golyshin P.N."/>
            <person name="Teeling H."/>
        </authorList>
    </citation>
    <scope>NUCLEOTIDE SEQUENCE [LARGE SCALE GENOMIC DNA]</scope>
    <source>
        <strain evidence="5">SARL4B</strain>
        <strain evidence="2">Type strain: SARL4B</strain>
    </source>
</reference>
<reference evidence="3 4" key="1">
    <citation type="journal article" date="2011" name="J. Bacteriol.">
        <title>Genome sequence of Halorhabdus tiamatea, the first archaeon isolated from a deep-sea anoxic brine lake.</title>
        <authorList>
            <person name="Antunes A."/>
            <person name="Alam I."/>
            <person name="Bajic V.B."/>
            <person name="Stingl U."/>
        </authorList>
    </citation>
    <scope>NUCLEOTIDE SEQUENCE [LARGE SCALE GENOMIC DNA]</scope>
    <source>
        <strain evidence="3 4">SARL4B</strain>
    </source>
</reference>
<dbReference type="InterPro" id="IPR013321">
    <property type="entry name" value="Arc_rbn_hlx_hlx"/>
</dbReference>
<evidence type="ECO:0000256" key="1">
    <source>
        <dbReference type="SAM" id="MobiDB-lite"/>
    </source>
</evidence>
<dbReference type="KEGG" id="hti:HTIA_1584"/>
<evidence type="ECO:0000313" key="3">
    <source>
        <dbReference type="EMBL" id="ERJ06788.1"/>
    </source>
</evidence>
<protein>
    <recommendedName>
        <fullName evidence="6">Ribbon-helix-helix protein CopG domain-containing protein</fullName>
    </recommendedName>
</protein>
<dbReference type="STRING" id="1033806.HTIA_1584"/>
<dbReference type="Proteomes" id="UP000015381">
    <property type="component" value="Chromosome I"/>
</dbReference>
<dbReference type="RefSeq" id="WP_008524860.1">
    <property type="nucleotide sequence ID" value="NC_021921.1"/>
</dbReference>
<reference evidence="3 4" key="2">
    <citation type="journal article" date="2013" name="PLoS ONE">
        <title>INDIGO - INtegrated Data Warehouse of MIcrobial GenOmes with Examples from the Red Sea Extremophiles.</title>
        <authorList>
            <person name="Alam I."/>
            <person name="Antunes A."/>
            <person name="Kamau A.A."/>
            <person name="Ba Alawi W."/>
            <person name="Kalkatawi M."/>
            <person name="Stingl U."/>
            <person name="Bajic V.B."/>
        </authorList>
    </citation>
    <scope>NUCLEOTIDE SEQUENCE [LARGE SCALE GENOMIC DNA]</scope>
    <source>
        <strain evidence="3 4">SARL4B</strain>
    </source>
</reference>
<name>F7PHH1_9EURY</name>
<gene>
    <name evidence="3" type="ORF">HLRTI_001204</name>
    <name evidence="2" type="ORF">HTIA_1584</name>
</gene>
<dbReference type="Proteomes" id="UP000003861">
    <property type="component" value="Unassembled WGS sequence"/>
</dbReference>
<dbReference type="EMBL" id="HF571520">
    <property type="protein sequence ID" value="CCQ33711.1"/>
    <property type="molecule type" value="Genomic_DNA"/>
</dbReference>
<keyword evidence="5" id="KW-1185">Reference proteome</keyword>
<evidence type="ECO:0000313" key="5">
    <source>
        <dbReference type="Proteomes" id="UP000015381"/>
    </source>
</evidence>
<dbReference type="Gene3D" id="1.10.1220.10">
    <property type="entry name" value="Met repressor-like"/>
    <property type="match status" value="1"/>
</dbReference>
<dbReference type="HOGENOM" id="CLU_150442_0_0_2"/>
<dbReference type="OrthoDB" id="330467at2157"/>
<proteinExistence type="predicted"/>
<evidence type="ECO:0000313" key="2">
    <source>
        <dbReference type="EMBL" id="CCQ33711.1"/>
    </source>
</evidence>